<accession>A0ACC3NQH4</accession>
<gene>
    <name evidence="1" type="ORF">LTR37_003777</name>
</gene>
<proteinExistence type="predicted"/>
<evidence type="ECO:0000313" key="1">
    <source>
        <dbReference type="EMBL" id="KAK3720366.1"/>
    </source>
</evidence>
<dbReference type="EMBL" id="JAUTXU010000022">
    <property type="protein sequence ID" value="KAK3720366.1"/>
    <property type="molecule type" value="Genomic_DNA"/>
</dbReference>
<organism evidence="1 2">
    <name type="scientific">Vermiconidia calcicola</name>
    <dbReference type="NCBI Taxonomy" id="1690605"/>
    <lineage>
        <taxon>Eukaryota</taxon>
        <taxon>Fungi</taxon>
        <taxon>Dikarya</taxon>
        <taxon>Ascomycota</taxon>
        <taxon>Pezizomycotina</taxon>
        <taxon>Dothideomycetes</taxon>
        <taxon>Dothideomycetidae</taxon>
        <taxon>Mycosphaerellales</taxon>
        <taxon>Extremaceae</taxon>
        <taxon>Vermiconidia</taxon>
    </lineage>
</organism>
<name>A0ACC3NQH4_9PEZI</name>
<evidence type="ECO:0000313" key="2">
    <source>
        <dbReference type="Proteomes" id="UP001281147"/>
    </source>
</evidence>
<protein>
    <submittedName>
        <fullName evidence="1">Uncharacterized protein</fullName>
    </submittedName>
</protein>
<keyword evidence="2" id="KW-1185">Reference proteome</keyword>
<reference evidence="1" key="1">
    <citation type="submission" date="2023-07" db="EMBL/GenBank/DDBJ databases">
        <title>Black Yeasts Isolated from many extreme environments.</title>
        <authorList>
            <person name="Coleine C."/>
            <person name="Stajich J.E."/>
            <person name="Selbmann L."/>
        </authorList>
    </citation>
    <scope>NUCLEOTIDE SEQUENCE</scope>
    <source>
        <strain evidence="1">CCFEE 5714</strain>
    </source>
</reference>
<dbReference type="Proteomes" id="UP001281147">
    <property type="component" value="Unassembled WGS sequence"/>
</dbReference>
<comment type="caution">
    <text evidence="1">The sequence shown here is derived from an EMBL/GenBank/DDBJ whole genome shotgun (WGS) entry which is preliminary data.</text>
</comment>
<sequence>MTNAKTVRWGMMATGGIVRTMTRDLLIDPKTRGVDDILHVVTAAASSSSKQSAEEYVEQCVTPMQGKETPCIPYGTYEELVKDPNVDIIYVGTPHSHHYQNCMLALTNNKPVLCEKAITVNAAQARTLVREAKQRNLFFMEAEWTRYFPLSIAVRQKIQQGQIGEVVRVSADLSTGEAPEIYDTGHRNVNKDLAGGALLDLGIYSLLWIFQTVYHTLPKDKRKPPQVRGSTMTPEPRTGADESTTILLEFPVSSPTGRRNTHAIATTAMRVHFDHARETESATPAVRVQGDKGEIQVFGPIYRPSRFRVIHADQSKPIEVYSFGFPGGTHGMSWEGDEAARCMLAGKLESEGMPWEESVAIMAVTDEVRRQCGLVYPELIETTDYPVDMKARDAAVKREFINRN</sequence>